<protein>
    <submittedName>
        <fullName evidence="1">Uncharacterized protein</fullName>
    </submittedName>
</protein>
<dbReference type="Proteomes" id="UP000177124">
    <property type="component" value="Unassembled WGS sequence"/>
</dbReference>
<dbReference type="Pfam" id="PF05258">
    <property type="entry name" value="DciA"/>
    <property type="match status" value="1"/>
</dbReference>
<name>A0A1F5GHJ1_9BACT</name>
<organism evidence="1 2">
    <name type="scientific">Candidatus Curtissbacteria bacterium RIFCSPHIGHO2_02_FULL_42_15</name>
    <dbReference type="NCBI Taxonomy" id="1797716"/>
    <lineage>
        <taxon>Bacteria</taxon>
        <taxon>Candidatus Curtissiibacteriota</taxon>
    </lineage>
</organism>
<reference evidence="1 2" key="1">
    <citation type="journal article" date="2016" name="Nat. Commun.">
        <title>Thousands of microbial genomes shed light on interconnected biogeochemical processes in an aquifer system.</title>
        <authorList>
            <person name="Anantharaman K."/>
            <person name="Brown C.T."/>
            <person name="Hug L.A."/>
            <person name="Sharon I."/>
            <person name="Castelle C.J."/>
            <person name="Probst A.J."/>
            <person name="Thomas B.C."/>
            <person name="Singh A."/>
            <person name="Wilkins M.J."/>
            <person name="Karaoz U."/>
            <person name="Brodie E.L."/>
            <person name="Williams K.H."/>
            <person name="Hubbard S.S."/>
            <person name="Banfield J.F."/>
        </authorList>
    </citation>
    <scope>NUCLEOTIDE SEQUENCE [LARGE SCALE GENOMIC DNA]</scope>
</reference>
<accession>A0A1F5GHJ1</accession>
<dbReference type="AlphaFoldDB" id="A0A1F5GHJ1"/>
<evidence type="ECO:0000313" key="1">
    <source>
        <dbReference type="EMBL" id="OGD91343.1"/>
    </source>
</evidence>
<comment type="caution">
    <text evidence="1">The sequence shown here is derived from an EMBL/GenBank/DDBJ whole genome shotgun (WGS) entry which is preliminary data.</text>
</comment>
<gene>
    <name evidence="1" type="ORF">A3D07_02230</name>
</gene>
<evidence type="ECO:0000313" key="2">
    <source>
        <dbReference type="Proteomes" id="UP000177124"/>
    </source>
</evidence>
<sequence>MFRPIGSLIGNLRLSPKSQDAILALQVKRVAEEQITKGFEDLPKEAIAQIKVKSFRNGQLTILAPTLVAVELKMRSEGLKSAINGAFGKEIVKKLVFRVR</sequence>
<proteinExistence type="predicted"/>
<dbReference type="EMBL" id="MFBF01000017">
    <property type="protein sequence ID" value="OGD91343.1"/>
    <property type="molecule type" value="Genomic_DNA"/>
</dbReference>
<dbReference type="InterPro" id="IPR007922">
    <property type="entry name" value="DciA-like"/>
</dbReference>